<feature type="compositionally biased region" description="Basic and acidic residues" evidence="1">
    <location>
        <begin position="46"/>
        <end position="56"/>
    </location>
</feature>
<evidence type="ECO:0000313" key="2">
    <source>
        <dbReference type="EMBL" id="PVD27714.1"/>
    </source>
</evidence>
<dbReference type="EMBL" id="PZQS01000007">
    <property type="protein sequence ID" value="PVD27714.1"/>
    <property type="molecule type" value="Genomic_DNA"/>
</dbReference>
<feature type="region of interest" description="Disordered" evidence="1">
    <location>
        <begin position="1"/>
        <end position="56"/>
    </location>
</feature>
<dbReference type="AlphaFoldDB" id="A0A2T7P2S0"/>
<evidence type="ECO:0000313" key="3">
    <source>
        <dbReference type="Proteomes" id="UP000245119"/>
    </source>
</evidence>
<protein>
    <submittedName>
        <fullName evidence="2">Uncharacterized protein</fullName>
    </submittedName>
</protein>
<organism evidence="2 3">
    <name type="scientific">Pomacea canaliculata</name>
    <name type="common">Golden apple snail</name>
    <dbReference type="NCBI Taxonomy" id="400727"/>
    <lineage>
        <taxon>Eukaryota</taxon>
        <taxon>Metazoa</taxon>
        <taxon>Spiralia</taxon>
        <taxon>Lophotrochozoa</taxon>
        <taxon>Mollusca</taxon>
        <taxon>Gastropoda</taxon>
        <taxon>Caenogastropoda</taxon>
        <taxon>Architaenioglossa</taxon>
        <taxon>Ampullarioidea</taxon>
        <taxon>Ampullariidae</taxon>
        <taxon>Pomacea</taxon>
    </lineage>
</organism>
<evidence type="ECO:0000256" key="1">
    <source>
        <dbReference type="SAM" id="MobiDB-lite"/>
    </source>
</evidence>
<proteinExistence type="predicted"/>
<accession>A0A2T7P2S0</accession>
<comment type="caution">
    <text evidence="2">The sequence shown here is derived from an EMBL/GenBank/DDBJ whole genome shotgun (WGS) entry which is preliminary data.</text>
</comment>
<reference evidence="2 3" key="1">
    <citation type="submission" date="2018-04" db="EMBL/GenBank/DDBJ databases">
        <title>The genome of golden apple snail Pomacea canaliculata provides insight into stress tolerance and invasive adaptation.</title>
        <authorList>
            <person name="Liu C."/>
            <person name="Liu B."/>
            <person name="Ren Y."/>
            <person name="Zhang Y."/>
            <person name="Wang H."/>
            <person name="Li S."/>
            <person name="Jiang F."/>
            <person name="Yin L."/>
            <person name="Zhang G."/>
            <person name="Qian W."/>
            <person name="Fan W."/>
        </authorList>
    </citation>
    <scope>NUCLEOTIDE SEQUENCE [LARGE SCALE GENOMIC DNA]</scope>
    <source>
        <strain evidence="2">SZHN2017</strain>
        <tissue evidence="2">Muscle</tissue>
    </source>
</reference>
<gene>
    <name evidence="2" type="ORF">C0Q70_12885</name>
</gene>
<dbReference type="Proteomes" id="UP000245119">
    <property type="component" value="Linkage Group LG7"/>
</dbReference>
<feature type="compositionally biased region" description="Basic and acidic residues" evidence="1">
    <location>
        <begin position="1"/>
        <end position="30"/>
    </location>
</feature>
<feature type="compositionally biased region" description="Polar residues" evidence="1">
    <location>
        <begin position="68"/>
        <end position="89"/>
    </location>
</feature>
<feature type="region of interest" description="Disordered" evidence="1">
    <location>
        <begin position="68"/>
        <end position="133"/>
    </location>
</feature>
<keyword evidence="3" id="KW-1185">Reference proteome</keyword>
<sequence>MRARESGGSKGRETDDRKVGWQVEAGHEMTSDTGAGHSGSNPNELSKQDARHREQRLGQVLFSKWLTASLQPDSIRKQSTTTHPSSKRCTTVGRGVRHPERPRPRRTSTPGAIPPTRRQRRRKREGEEAEPSTKSIFSLLFTLIWHRGNLLS</sequence>
<name>A0A2T7P2S0_POMCA</name>